<reference evidence="10" key="1">
    <citation type="journal article" date="2023" name="J. Phycol.">
        <title>Revised classification of the Cyanidiophyceae based on plastid genome data with descriptions of the Cavernulicolales ord. nov. and Galdieriales ord. nov. (Rhodophyta).</title>
        <authorList>
            <person name="Park S.I."/>
            <person name="Cho C.H."/>
            <person name="Ciniglia C."/>
            <person name="Huang T.Y."/>
            <person name="Liu S.L."/>
            <person name="Bustamante D.E."/>
            <person name="Calderon M.S."/>
            <person name="Mansilla A."/>
            <person name="McDermott T."/>
            <person name="Andersen R.A."/>
            <person name="Yoon H.S."/>
        </authorList>
    </citation>
    <scope>NUCLEOTIDE SEQUENCE</scope>
</reference>
<dbReference type="GO" id="GO:0009536">
    <property type="term" value="C:plastid"/>
    <property type="evidence" value="ECO:0007669"/>
    <property type="project" value="UniProtKB-SubCell"/>
</dbReference>
<sequence>MNKREEKIDVAKATARYIRISPTKVRRILNLIRGKDLNTALMLLEFMPHRPCKVILNLLHSAVCNAENNFGVSRGDLFISKNYVNQGPVLKRVRPRAQGRACAIKKPTCHITIELGSYS</sequence>
<dbReference type="PANTHER" id="PTHR13501">
    <property type="entry name" value="CHLOROPLAST 50S RIBOSOMAL PROTEIN L22-RELATED"/>
    <property type="match status" value="1"/>
</dbReference>
<geneLocation type="plastid" evidence="10"/>
<dbReference type="InterPro" id="IPR001063">
    <property type="entry name" value="Ribosomal_uL22"/>
</dbReference>
<keyword evidence="6 9" id="KW-0689">Ribosomal protein</keyword>
<evidence type="ECO:0000256" key="7">
    <source>
        <dbReference type="ARBA" id="ARBA00023274"/>
    </source>
</evidence>
<dbReference type="InterPro" id="IPR005727">
    <property type="entry name" value="Ribosomal_uL22_bac/chlpt-type"/>
</dbReference>
<keyword evidence="5" id="KW-0694">RNA-binding</keyword>
<dbReference type="EMBL" id="OP616812">
    <property type="protein sequence ID" value="WDA99210.1"/>
    <property type="molecule type" value="Genomic_DNA"/>
</dbReference>
<dbReference type="SUPFAM" id="SSF54843">
    <property type="entry name" value="Ribosomal protein L22"/>
    <property type="match status" value="1"/>
</dbReference>
<keyword evidence="4" id="KW-0699">rRNA-binding</keyword>
<dbReference type="CDD" id="cd00336">
    <property type="entry name" value="Ribosomal_L22"/>
    <property type="match status" value="1"/>
</dbReference>
<accession>A0A9Y1I2Q3</accession>
<dbReference type="InterPro" id="IPR018260">
    <property type="entry name" value="Ribosomal_uL22_CS"/>
</dbReference>
<dbReference type="GO" id="GO:0015934">
    <property type="term" value="C:large ribosomal subunit"/>
    <property type="evidence" value="ECO:0007669"/>
    <property type="project" value="InterPro"/>
</dbReference>
<evidence type="ECO:0000256" key="5">
    <source>
        <dbReference type="ARBA" id="ARBA00022884"/>
    </source>
</evidence>
<evidence type="ECO:0000256" key="3">
    <source>
        <dbReference type="ARBA" id="ARBA00022640"/>
    </source>
</evidence>
<evidence type="ECO:0000256" key="1">
    <source>
        <dbReference type="ARBA" id="ARBA00004474"/>
    </source>
</evidence>
<dbReference type="GO" id="GO:0003735">
    <property type="term" value="F:structural constituent of ribosome"/>
    <property type="evidence" value="ECO:0007669"/>
    <property type="project" value="InterPro"/>
</dbReference>
<protein>
    <recommendedName>
        <fullName evidence="8">Large ribosomal subunit protein uL22c</fullName>
    </recommendedName>
</protein>
<evidence type="ECO:0000256" key="9">
    <source>
        <dbReference type="RuleBase" id="RU004005"/>
    </source>
</evidence>
<gene>
    <name evidence="10" type="primary">rpl22</name>
    <name evidence="10" type="ORF">GRSY_205</name>
</gene>
<dbReference type="InterPro" id="IPR036394">
    <property type="entry name" value="Ribosomal_uL22_sf"/>
</dbReference>
<dbReference type="NCBIfam" id="TIGR01044">
    <property type="entry name" value="rplV_bact"/>
    <property type="match status" value="1"/>
</dbReference>
<dbReference type="AlphaFoldDB" id="A0A9Y1I2Q3"/>
<evidence type="ECO:0000256" key="6">
    <source>
        <dbReference type="ARBA" id="ARBA00022980"/>
    </source>
</evidence>
<dbReference type="GO" id="GO:0006412">
    <property type="term" value="P:translation"/>
    <property type="evidence" value="ECO:0007669"/>
    <property type="project" value="InterPro"/>
</dbReference>
<dbReference type="GO" id="GO:0019843">
    <property type="term" value="F:rRNA binding"/>
    <property type="evidence" value="ECO:0007669"/>
    <property type="project" value="UniProtKB-KW"/>
</dbReference>
<evidence type="ECO:0000313" key="10">
    <source>
        <dbReference type="EMBL" id="WDA99210.1"/>
    </source>
</evidence>
<proteinExistence type="inferred from homology"/>
<organism evidence="10">
    <name type="scientific">Gronococcus sybilensis</name>
    <dbReference type="NCBI Taxonomy" id="3028029"/>
    <lineage>
        <taxon>Eukaryota</taxon>
        <taxon>Rhodophyta</taxon>
        <taxon>Bangiophyceae</taxon>
        <taxon>Cavernulicolales</taxon>
        <taxon>Cavernulicolaceae</taxon>
        <taxon>Gronococcus</taxon>
    </lineage>
</organism>
<dbReference type="InterPro" id="IPR047867">
    <property type="entry name" value="Ribosomal_uL22_bac/org-type"/>
</dbReference>
<keyword evidence="3 10" id="KW-0934">Plastid</keyword>
<evidence type="ECO:0000256" key="4">
    <source>
        <dbReference type="ARBA" id="ARBA00022730"/>
    </source>
</evidence>
<dbReference type="PROSITE" id="PS00464">
    <property type="entry name" value="RIBOSOMAL_L22"/>
    <property type="match status" value="1"/>
</dbReference>
<dbReference type="Gene3D" id="3.90.470.10">
    <property type="entry name" value="Ribosomal protein L22/L17"/>
    <property type="match status" value="1"/>
</dbReference>
<dbReference type="HAMAP" id="MF_01331_B">
    <property type="entry name" value="Ribosomal_uL22_B"/>
    <property type="match status" value="1"/>
</dbReference>
<comment type="similarity">
    <text evidence="2 9">Belongs to the universal ribosomal protein uL22 family.</text>
</comment>
<dbReference type="Pfam" id="PF00237">
    <property type="entry name" value="Ribosomal_L22"/>
    <property type="match status" value="1"/>
</dbReference>
<dbReference type="PANTHER" id="PTHR13501:SF10">
    <property type="entry name" value="LARGE RIBOSOMAL SUBUNIT PROTEIN UL22M"/>
    <property type="match status" value="1"/>
</dbReference>
<evidence type="ECO:0000256" key="8">
    <source>
        <dbReference type="ARBA" id="ARBA00035285"/>
    </source>
</evidence>
<keyword evidence="7 9" id="KW-0687">Ribonucleoprotein</keyword>
<evidence type="ECO:0000256" key="2">
    <source>
        <dbReference type="ARBA" id="ARBA00009451"/>
    </source>
</evidence>
<name>A0A9Y1I2Q3_9RHOD</name>
<comment type="subcellular location">
    <subcellularLocation>
        <location evidence="1">Plastid</location>
    </subcellularLocation>
</comment>